<protein>
    <submittedName>
        <fullName evidence="1">Uncharacterized protein</fullName>
    </submittedName>
</protein>
<comment type="caution">
    <text evidence="1">The sequence shown here is derived from an EMBL/GenBank/DDBJ whole genome shotgun (WGS) entry which is preliminary data.</text>
</comment>
<evidence type="ECO:0000313" key="1">
    <source>
        <dbReference type="EMBL" id="GAH98282.1"/>
    </source>
</evidence>
<accession>X1JVZ4</accession>
<name>X1JVZ4_9ZZZZ</name>
<organism evidence="1">
    <name type="scientific">marine sediment metagenome</name>
    <dbReference type="NCBI Taxonomy" id="412755"/>
    <lineage>
        <taxon>unclassified sequences</taxon>
        <taxon>metagenomes</taxon>
        <taxon>ecological metagenomes</taxon>
    </lineage>
</organism>
<dbReference type="EMBL" id="BARU01047314">
    <property type="protein sequence ID" value="GAH98282.1"/>
    <property type="molecule type" value="Genomic_DNA"/>
</dbReference>
<reference evidence="1" key="1">
    <citation type="journal article" date="2014" name="Front. Microbiol.">
        <title>High frequency of phylogenetically diverse reductive dehalogenase-homologous genes in deep subseafloor sedimentary metagenomes.</title>
        <authorList>
            <person name="Kawai M."/>
            <person name="Futagami T."/>
            <person name="Toyoda A."/>
            <person name="Takaki Y."/>
            <person name="Nishi S."/>
            <person name="Hori S."/>
            <person name="Arai W."/>
            <person name="Tsubouchi T."/>
            <person name="Morono Y."/>
            <person name="Uchiyama I."/>
            <person name="Ito T."/>
            <person name="Fujiyama A."/>
            <person name="Inagaki F."/>
            <person name="Takami H."/>
        </authorList>
    </citation>
    <scope>NUCLEOTIDE SEQUENCE</scope>
    <source>
        <strain evidence="1">Expedition CK06-06</strain>
    </source>
</reference>
<feature type="non-terminal residue" evidence="1">
    <location>
        <position position="64"/>
    </location>
</feature>
<sequence>MILLRESDRPKSLGESISQFLARPPLPILKFYGDFSTEIADGKRHLLLAVRNGMPLPLFYGIYV</sequence>
<gene>
    <name evidence="1" type="ORF">S03H2_70949</name>
</gene>
<dbReference type="AlphaFoldDB" id="X1JVZ4"/>
<proteinExistence type="predicted"/>